<dbReference type="Proteomes" id="UP000606974">
    <property type="component" value="Unassembled WGS sequence"/>
</dbReference>
<feature type="region of interest" description="Disordered" evidence="1">
    <location>
        <begin position="1"/>
        <end position="29"/>
    </location>
</feature>
<dbReference type="AlphaFoldDB" id="A0A8H7AFJ8"/>
<feature type="compositionally biased region" description="Basic and acidic residues" evidence="1">
    <location>
        <begin position="1"/>
        <end position="13"/>
    </location>
</feature>
<evidence type="ECO:0000313" key="2">
    <source>
        <dbReference type="EMBL" id="KAF7506509.1"/>
    </source>
</evidence>
<reference evidence="2" key="1">
    <citation type="submission" date="2020-02" db="EMBL/GenBank/DDBJ databases">
        <authorList>
            <person name="Palmer J.M."/>
        </authorList>
    </citation>
    <scope>NUCLEOTIDE SEQUENCE</scope>
    <source>
        <strain evidence="2">EPUS1.4</strain>
        <tissue evidence="2">Thallus</tissue>
    </source>
</reference>
<evidence type="ECO:0000313" key="3">
    <source>
        <dbReference type="Proteomes" id="UP000606974"/>
    </source>
</evidence>
<name>A0A8H7AFJ8_9EURO</name>
<organism evidence="2 3">
    <name type="scientific">Endocarpon pusillum</name>
    <dbReference type="NCBI Taxonomy" id="364733"/>
    <lineage>
        <taxon>Eukaryota</taxon>
        <taxon>Fungi</taxon>
        <taxon>Dikarya</taxon>
        <taxon>Ascomycota</taxon>
        <taxon>Pezizomycotina</taxon>
        <taxon>Eurotiomycetes</taxon>
        <taxon>Chaetothyriomycetidae</taxon>
        <taxon>Verrucariales</taxon>
        <taxon>Verrucariaceae</taxon>
        <taxon>Endocarpon</taxon>
    </lineage>
</organism>
<gene>
    <name evidence="2" type="ORF">GJ744_011655</name>
</gene>
<protein>
    <submittedName>
        <fullName evidence="2">Uncharacterized protein</fullName>
    </submittedName>
</protein>
<proteinExistence type="predicted"/>
<comment type="caution">
    <text evidence="2">The sequence shown here is derived from an EMBL/GenBank/DDBJ whole genome shotgun (WGS) entry which is preliminary data.</text>
</comment>
<keyword evidence="3" id="KW-1185">Reference proteome</keyword>
<dbReference type="EMBL" id="JAACFV010000085">
    <property type="protein sequence ID" value="KAF7506509.1"/>
    <property type="molecule type" value="Genomic_DNA"/>
</dbReference>
<evidence type="ECO:0000256" key="1">
    <source>
        <dbReference type="SAM" id="MobiDB-lite"/>
    </source>
</evidence>
<accession>A0A8H7AFJ8</accession>
<sequence length="116" mass="12692">MMTAAHGRDHETDDTAPLQEDDHPLMTSPDHLHVVLLQASAVMATSTTGIEVETDNMIEATATDLGPHLRHEEDESHTEIEIAKATDRQAIVGVEAGAEALMRSGHDESLHHRTRK</sequence>